<proteinExistence type="inferred from homology"/>
<keyword evidence="19" id="KW-1185">Reference proteome</keyword>
<dbReference type="CDD" id="cd14007">
    <property type="entry name" value="STKc_Aurora"/>
    <property type="match status" value="1"/>
</dbReference>
<feature type="active site" description="Proton acceptor" evidence="9">
    <location>
        <position position="160"/>
    </location>
</feature>
<dbReference type="Proteomes" id="UP001372834">
    <property type="component" value="Unassembled WGS sequence"/>
</dbReference>
<feature type="cross-link" description="Glycyl lysine isopeptide (Lys-Gly) (interchain with G-Cter in SUMO2)" evidence="11">
    <location>
        <position position="162"/>
    </location>
</feature>
<evidence type="ECO:0000256" key="8">
    <source>
        <dbReference type="ARBA" id="ARBA00048679"/>
    </source>
</evidence>
<evidence type="ECO:0000256" key="7">
    <source>
        <dbReference type="ARBA" id="ARBA00047899"/>
    </source>
</evidence>
<reference evidence="18 20" key="1">
    <citation type="submission" date="2023-10" db="EMBL/GenBank/DDBJ databases">
        <title>Genomes of two closely related lineages of the louse Polyplax serrata with different host specificities.</title>
        <authorList>
            <person name="Martinu J."/>
            <person name="Tarabai H."/>
            <person name="Stefka J."/>
            <person name="Hypsa V."/>
        </authorList>
    </citation>
    <scope>NUCLEOTIDE SEQUENCE [LARGE SCALE GENOMIC DNA]</scope>
    <source>
        <strain evidence="17">98ZLc_SE</strain>
        <strain evidence="18">HR10_N</strain>
    </source>
</reference>
<feature type="binding site" evidence="10">
    <location>
        <position position="178"/>
    </location>
    <ligand>
        <name>ATP</name>
        <dbReference type="ChEBI" id="CHEBI:30616"/>
    </ligand>
</feature>
<dbReference type="GO" id="GO:0030261">
    <property type="term" value="P:chromosome condensation"/>
    <property type="evidence" value="ECO:0007669"/>
    <property type="project" value="UniProtKB-ARBA"/>
</dbReference>
<dbReference type="PIRSF" id="PIRSF000654">
    <property type="entry name" value="Integrin-linked_kinase"/>
    <property type="match status" value="1"/>
</dbReference>
<dbReference type="GO" id="GO:0004674">
    <property type="term" value="F:protein serine/threonine kinase activity"/>
    <property type="evidence" value="ECO:0007669"/>
    <property type="project" value="UniProtKB-KW"/>
</dbReference>
<dbReference type="PROSITE" id="PS00107">
    <property type="entry name" value="PROTEIN_KINASE_ATP"/>
    <property type="match status" value="1"/>
</dbReference>
<dbReference type="SMART" id="SM00220">
    <property type="entry name" value="S_TKc"/>
    <property type="match status" value="1"/>
</dbReference>
<organism evidence="18 20">
    <name type="scientific">Polyplax serrata</name>
    <name type="common">Common mouse louse</name>
    <dbReference type="NCBI Taxonomy" id="468196"/>
    <lineage>
        <taxon>Eukaryota</taxon>
        <taxon>Metazoa</taxon>
        <taxon>Ecdysozoa</taxon>
        <taxon>Arthropoda</taxon>
        <taxon>Hexapoda</taxon>
        <taxon>Insecta</taxon>
        <taxon>Pterygota</taxon>
        <taxon>Neoptera</taxon>
        <taxon>Paraneoptera</taxon>
        <taxon>Psocodea</taxon>
        <taxon>Troctomorpha</taxon>
        <taxon>Phthiraptera</taxon>
        <taxon>Anoplura</taxon>
        <taxon>Polyplacidae</taxon>
        <taxon>Polyplax</taxon>
    </lineage>
</organism>
<dbReference type="PROSITE" id="PS50011">
    <property type="entry name" value="PROTEIN_KINASE_DOM"/>
    <property type="match status" value="1"/>
</dbReference>
<comment type="subcellular location">
    <subcellularLocation>
        <location evidence="1">Midbody</location>
    </subcellularLocation>
</comment>
<dbReference type="InterPro" id="IPR008271">
    <property type="entry name" value="Ser/Thr_kinase_AS"/>
</dbReference>
<dbReference type="Gene3D" id="3.30.200.20">
    <property type="entry name" value="Phosphorylase Kinase, domain 1"/>
    <property type="match status" value="1"/>
</dbReference>
<dbReference type="GO" id="GO:0032506">
    <property type="term" value="P:cytokinetic process"/>
    <property type="evidence" value="ECO:0007669"/>
    <property type="project" value="UniProtKB-ARBA"/>
</dbReference>
<dbReference type="GO" id="GO:0006325">
    <property type="term" value="P:chromatin organization"/>
    <property type="evidence" value="ECO:0007669"/>
    <property type="project" value="UniProtKB-ARBA"/>
</dbReference>
<dbReference type="AlphaFoldDB" id="A0AAN8PEI4"/>
<dbReference type="GO" id="GO:0005524">
    <property type="term" value="F:ATP binding"/>
    <property type="evidence" value="ECO:0007669"/>
    <property type="project" value="UniProtKB-UniRule"/>
</dbReference>
<evidence type="ECO:0000256" key="4">
    <source>
        <dbReference type="ARBA" id="ARBA00022741"/>
    </source>
</evidence>
<dbReference type="EMBL" id="JAWJWE010000036">
    <property type="protein sequence ID" value="KAK6629012.1"/>
    <property type="molecule type" value="Genomic_DNA"/>
</dbReference>
<dbReference type="FunFam" id="3.30.200.20:FF:000042">
    <property type="entry name" value="Aurora kinase A"/>
    <property type="match status" value="1"/>
</dbReference>
<evidence type="ECO:0000256" key="11">
    <source>
        <dbReference type="PIRSR" id="PIRSR630616-3"/>
    </source>
</evidence>
<feature type="binding site" evidence="10">
    <location>
        <begin position="164"/>
        <end position="165"/>
    </location>
    <ligand>
        <name>ATP</name>
        <dbReference type="ChEBI" id="CHEBI:30616"/>
    </ligand>
</feature>
<evidence type="ECO:0000256" key="15">
    <source>
        <dbReference type="SAM" id="MobiDB-lite"/>
    </source>
</evidence>
<evidence type="ECO:0000256" key="13">
    <source>
        <dbReference type="RuleBase" id="RU000304"/>
    </source>
</evidence>
<dbReference type="EMBL" id="JAWJWF010000045">
    <property type="protein sequence ID" value="KAK6627325.1"/>
    <property type="molecule type" value="Genomic_DNA"/>
</dbReference>
<evidence type="ECO:0000259" key="16">
    <source>
        <dbReference type="PROSITE" id="PS50011"/>
    </source>
</evidence>
<keyword evidence="5 14" id="KW-0418">Kinase</keyword>
<dbReference type="Pfam" id="PF00069">
    <property type="entry name" value="Pkinase"/>
    <property type="match status" value="1"/>
</dbReference>
<dbReference type="GO" id="GO:0030496">
    <property type="term" value="C:midbody"/>
    <property type="evidence" value="ECO:0007669"/>
    <property type="project" value="UniProtKB-SubCell"/>
</dbReference>
<dbReference type="PANTHER" id="PTHR24350">
    <property type="entry name" value="SERINE/THREONINE-PROTEIN KINASE IAL-RELATED"/>
    <property type="match status" value="1"/>
</dbReference>
<dbReference type="SUPFAM" id="SSF56112">
    <property type="entry name" value="Protein kinase-like (PK-like)"/>
    <property type="match status" value="1"/>
</dbReference>
<dbReference type="InterPro" id="IPR030616">
    <property type="entry name" value="Aur-like"/>
</dbReference>
<evidence type="ECO:0000256" key="12">
    <source>
        <dbReference type="PROSITE-ProRule" id="PRU10141"/>
    </source>
</evidence>
<keyword evidence="2 13" id="KW-0723">Serine/threonine-protein kinase</keyword>
<dbReference type="InterPro" id="IPR000719">
    <property type="entry name" value="Prot_kinase_dom"/>
</dbReference>
<evidence type="ECO:0000313" key="19">
    <source>
        <dbReference type="Proteomes" id="UP001359485"/>
    </source>
</evidence>
<dbReference type="GO" id="GO:0000070">
    <property type="term" value="P:mitotic sister chromatid segregation"/>
    <property type="evidence" value="ECO:0007669"/>
    <property type="project" value="UniProtKB-ARBA"/>
</dbReference>
<protein>
    <recommendedName>
        <fullName evidence="14">Aurora kinase</fullName>
        <ecNumber evidence="14">2.7.11.1</ecNumber>
    </recommendedName>
</protein>
<keyword evidence="3 14" id="KW-0808">Transferase</keyword>
<evidence type="ECO:0000256" key="9">
    <source>
        <dbReference type="PIRSR" id="PIRSR630616-1"/>
    </source>
</evidence>
<comment type="similarity">
    <text evidence="14">Belongs to the protein kinase superfamily. Ser/Thr protein kinase family. Aurora subfamily.</text>
</comment>
<evidence type="ECO:0000256" key="10">
    <source>
        <dbReference type="PIRSR" id="PIRSR630616-2"/>
    </source>
</evidence>
<evidence type="ECO:0000256" key="14">
    <source>
        <dbReference type="RuleBase" id="RU367134"/>
    </source>
</evidence>
<evidence type="ECO:0000256" key="3">
    <source>
        <dbReference type="ARBA" id="ARBA00022679"/>
    </source>
</evidence>
<evidence type="ECO:0000313" key="17">
    <source>
        <dbReference type="EMBL" id="KAK6627325.1"/>
    </source>
</evidence>
<feature type="binding site" evidence="10">
    <location>
        <position position="45"/>
    </location>
    <ligand>
        <name>ATP</name>
        <dbReference type="ChEBI" id="CHEBI:30616"/>
    </ligand>
</feature>
<dbReference type="Proteomes" id="UP001359485">
    <property type="component" value="Unassembled WGS sequence"/>
</dbReference>
<feature type="domain" description="Protein kinase" evidence="16">
    <location>
        <begin position="35"/>
        <end position="287"/>
    </location>
</feature>
<comment type="catalytic activity">
    <reaction evidence="7 14">
        <text>L-threonyl-[protein] + ATP = O-phospho-L-threonyl-[protein] + ADP + H(+)</text>
        <dbReference type="Rhea" id="RHEA:46608"/>
        <dbReference type="Rhea" id="RHEA-COMP:11060"/>
        <dbReference type="Rhea" id="RHEA-COMP:11605"/>
        <dbReference type="ChEBI" id="CHEBI:15378"/>
        <dbReference type="ChEBI" id="CHEBI:30013"/>
        <dbReference type="ChEBI" id="CHEBI:30616"/>
        <dbReference type="ChEBI" id="CHEBI:61977"/>
        <dbReference type="ChEBI" id="CHEBI:456216"/>
        <dbReference type="EC" id="2.7.11.1"/>
    </reaction>
</comment>
<evidence type="ECO:0000256" key="1">
    <source>
        <dbReference type="ARBA" id="ARBA00004214"/>
    </source>
</evidence>
<gene>
    <name evidence="18" type="ORF">RUM43_002829</name>
    <name evidence="17" type="ORF">RUM44_009802</name>
</gene>
<dbReference type="Gene3D" id="1.10.510.10">
    <property type="entry name" value="Transferase(Phosphotransferase) domain 1"/>
    <property type="match status" value="1"/>
</dbReference>
<evidence type="ECO:0000256" key="6">
    <source>
        <dbReference type="ARBA" id="ARBA00022840"/>
    </source>
</evidence>
<comment type="caution">
    <text evidence="18">The sequence shown here is derived from an EMBL/GenBank/DDBJ whole genome shotgun (WGS) entry which is preliminary data.</text>
</comment>
<evidence type="ECO:0000313" key="18">
    <source>
        <dbReference type="EMBL" id="KAK6629012.1"/>
    </source>
</evidence>
<keyword evidence="4 10" id="KW-0547">Nucleotide-binding</keyword>
<keyword evidence="6 10" id="KW-0067">ATP-binding</keyword>
<feature type="region of interest" description="Disordered" evidence="15">
    <location>
        <begin position="1"/>
        <end position="27"/>
    </location>
</feature>
<name>A0AAN8PEI4_POLSC</name>
<dbReference type="InterPro" id="IPR017441">
    <property type="entry name" value="Protein_kinase_ATP_BS"/>
</dbReference>
<dbReference type="EC" id="2.7.11.1" evidence="14"/>
<feature type="binding site" evidence="10 12">
    <location>
        <position position="64"/>
    </location>
    <ligand>
        <name>ATP</name>
        <dbReference type="ChEBI" id="CHEBI:30616"/>
    </ligand>
</feature>
<evidence type="ECO:0000256" key="5">
    <source>
        <dbReference type="ARBA" id="ARBA00022777"/>
    </source>
</evidence>
<comment type="catalytic activity">
    <reaction evidence="8 14">
        <text>L-seryl-[protein] + ATP = O-phospho-L-seryl-[protein] + ADP + H(+)</text>
        <dbReference type="Rhea" id="RHEA:17989"/>
        <dbReference type="Rhea" id="RHEA-COMP:9863"/>
        <dbReference type="Rhea" id="RHEA-COMP:11604"/>
        <dbReference type="ChEBI" id="CHEBI:15378"/>
        <dbReference type="ChEBI" id="CHEBI:29999"/>
        <dbReference type="ChEBI" id="CHEBI:30616"/>
        <dbReference type="ChEBI" id="CHEBI:83421"/>
        <dbReference type="ChEBI" id="CHEBI:456216"/>
        <dbReference type="EC" id="2.7.11.1"/>
    </reaction>
</comment>
<dbReference type="PROSITE" id="PS00108">
    <property type="entry name" value="PROTEIN_KINASE_ST"/>
    <property type="match status" value="1"/>
</dbReference>
<dbReference type="FunFam" id="1.10.510.10:FF:000235">
    <property type="entry name" value="Serine/threonine-protein kinase ark1"/>
    <property type="match status" value="1"/>
</dbReference>
<dbReference type="InterPro" id="IPR011009">
    <property type="entry name" value="Kinase-like_dom_sf"/>
</dbReference>
<accession>A0AAN8PEI4</accession>
<evidence type="ECO:0000256" key="2">
    <source>
        <dbReference type="ARBA" id="ARBA00022527"/>
    </source>
</evidence>
<evidence type="ECO:0000313" key="20">
    <source>
        <dbReference type="Proteomes" id="UP001372834"/>
    </source>
</evidence>
<sequence>MKQGPGQIGEHNVQDENIPPESRAPSLPKMTIADFDIGKPLGKGKFGNVYLAREKTSKFITALKVLFKSQLEKAKVVHQLKREVEIQSHLRHPNILRLYGYFHDDARVYLILEYAPNGELYKLLCSQPEKRFDEKRTATFIAQIADALNYCHSKKVIHRDIKAENLLIGAKGEIKIADFGWAVHSPLSSRHTICGTPDYLPPEMICNKAHDHTVDIWSVGILCYECLVGKTPFEDKHINESYKKIVQGKFTFPPFVSSGARDLICRMLVRKPSGRLPFDKVIEHPWIQANSSATTPWFSSRNPC</sequence>
<feature type="binding site" evidence="10">
    <location>
        <begin position="113"/>
        <end position="115"/>
    </location>
    <ligand>
        <name>ATP</name>
        <dbReference type="ChEBI" id="CHEBI:30616"/>
    </ligand>
</feature>